<evidence type="ECO:0000259" key="6">
    <source>
        <dbReference type="Pfam" id="PF01545"/>
    </source>
</evidence>
<sequence length="204" mass="22290">MSNTDSGCHCDPTATSKSETRILITVLILNFSMFLIEFSAGIVSHSTALLADSLDMFADAFIYALSLFALNQHEKWRIYAAMASGVIQLTLGIGIAISAIYKIFFYTLPNSDLMGIYGIIALVVNLISFMLLMRFKEGNINIRASWICSRNDMIANVGVLIAAALVAYFQSAIPDILIGLAIALVVIVSAVKIIKESTLKKHKY</sequence>
<feature type="transmembrane region" description="Helical" evidence="5">
    <location>
        <begin position="153"/>
        <end position="170"/>
    </location>
</feature>
<dbReference type="EMBL" id="UOFS01000025">
    <property type="protein sequence ID" value="VAW96094.1"/>
    <property type="molecule type" value="Genomic_DNA"/>
</dbReference>
<dbReference type="GO" id="GO:0005385">
    <property type="term" value="F:zinc ion transmembrane transporter activity"/>
    <property type="evidence" value="ECO:0007669"/>
    <property type="project" value="TreeGrafter"/>
</dbReference>
<evidence type="ECO:0000256" key="1">
    <source>
        <dbReference type="ARBA" id="ARBA00004141"/>
    </source>
</evidence>
<dbReference type="InterPro" id="IPR027469">
    <property type="entry name" value="Cation_efflux_TMD_sf"/>
</dbReference>
<evidence type="ECO:0000256" key="3">
    <source>
        <dbReference type="ARBA" id="ARBA00022989"/>
    </source>
</evidence>
<dbReference type="InterPro" id="IPR050681">
    <property type="entry name" value="CDF/SLC30A"/>
</dbReference>
<dbReference type="SUPFAM" id="SSF161111">
    <property type="entry name" value="Cation efflux protein transmembrane domain-like"/>
    <property type="match status" value="1"/>
</dbReference>
<feature type="domain" description="Cation efflux protein transmembrane" evidence="6">
    <location>
        <begin position="23"/>
        <end position="198"/>
    </location>
</feature>
<evidence type="ECO:0000256" key="4">
    <source>
        <dbReference type="ARBA" id="ARBA00023136"/>
    </source>
</evidence>
<feature type="transmembrane region" description="Helical" evidence="5">
    <location>
        <begin position="78"/>
        <end position="101"/>
    </location>
</feature>
<feature type="transmembrane region" description="Helical" evidence="5">
    <location>
        <begin position="176"/>
        <end position="194"/>
    </location>
</feature>
<dbReference type="PANTHER" id="PTHR11562">
    <property type="entry name" value="CATION EFFLUX PROTEIN/ ZINC TRANSPORTER"/>
    <property type="match status" value="1"/>
</dbReference>
<name>A0A3B1AQ51_9ZZZZ</name>
<feature type="transmembrane region" description="Helical" evidence="5">
    <location>
        <begin position="49"/>
        <end position="71"/>
    </location>
</feature>
<dbReference type="InterPro" id="IPR058533">
    <property type="entry name" value="Cation_efflux_TM"/>
</dbReference>
<feature type="transmembrane region" description="Helical" evidence="5">
    <location>
        <begin position="22"/>
        <end position="43"/>
    </location>
</feature>
<dbReference type="GO" id="GO:0005886">
    <property type="term" value="C:plasma membrane"/>
    <property type="evidence" value="ECO:0007669"/>
    <property type="project" value="TreeGrafter"/>
</dbReference>
<protein>
    <submittedName>
        <fullName evidence="7">Cobalt-zinc-cadmium resistance protein CzcD</fullName>
    </submittedName>
</protein>
<reference evidence="7" key="1">
    <citation type="submission" date="2018-06" db="EMBL/GenBank/DDBJ databases">
        <authorList>
            <person name="Zhirakovskaya E."/>
        </authorList>
    </citation>
    <scope>NUCLEOTIDE SEQUENCE</scope>
</reference>
<evidence type="ECO:0000313" key="7">
    <source>
        <dbReference type="EMBL" id="VAW96094.1"/>
    </source>
</evidence>
<gene>
    <name evidence="7" type="ORF">MNBD_GAMMA22-851</name>
</gene>
<dbReference type="Pfam" id="PF01545">
    <property type="entry name" value="Cation_efflux"/>
    <property type="match status" value="1"/>
</dbReference>
<evidence type="ECO:0000256" key="5">
    <source>
        <dbReference type="SAM" id="Phobius"/>
    </source>
</evidence>
<dbReference type="AlphaFoldDB" id="A0A3B1AQ51"/>
<proteinExistence type="predicted"/>
<keyword evidence="2 5" id="KW-0812">Transmembrane</keyword>
<evidence type="ECO:0000256" key="2">
    <source>
        <dbReference type="ARBA" id="ARBA00022692"/>
    </source>
</evidence>
<keyword evidence="3 5" id="KW-1133">Transmembrane helix</keyword>
<accession>A0A3B1AQ51</accession>
<dbReference type="Gene3D" id="1.20.1510.10">
    <property type="entry name" value="Cation efflux protein transmembrane domain"/>
    <property type="match status" value="1"/>
</dbReference>
<keyword evidence="4 5" id="KW-0472">Membrane</keyword>
<dbReference type="InterPro" id="IPR002524">
    <property type="entry name" value="Cation_efflux"/>
</dbReference>
<dbReference type="PANTHER" id="PTHR11562:SF17">
    <property type="entry name" value="RE54080P-RELATED"/>
    <property type="match status" value="1"/>
</dbReference>
<feature type="transmembrane region" description="Helical" evidence="5">
    <location>
        <begin position="113"/>
        <end position="132"/>
    </location>
</feature>
<organism evidence="7">
    <name type="scientific">hydrothermal vent metagenome</name>
    <dbReference type="NCBI Taxonomy" id="652676"/>
    <lineage>
        <taxon>unclassified sequences</taxon>
        <taxon>metagenomes</taxon>
        <taxon>ecological metagenomes</taxon>
    </lineage>
</organism>
<dbReference type="NCBIfam" id="TIGR01297">
    <property type="entry name" value="CDF"/>
    <property type="match status" value="1"/>
</dbReference>
<comment type="subcellular location">
    <subcellularLocation>
        <location evidence="1">Membrane</location>
        <topology evidence="1">Multi-pass membrane protein</topology>
    </subcellularLocation>
</comment>